<feature type="region of interest" description="Disordered" evidence="1">
    <location>
        <begin position="47"/>
        <end position="71"/>
    </location>
</feature>
<keyword evidence="3" id="KW-1185">Reference proteome</keyword>
<gene>
    <name evidence="2" type="ORF">DCAF_LOCUS17410</name>
</gene>
<reference evidence="2 3" key="1">
    <citation type="submission" date="2024-01" db="EMBL/GenBank/DDBJ databases">
        <authorList>
            <person name="Waweru B."/>
        </authorList>
    </citation>
    <scope>NUCLEOTIDE SEQUENCE [LARGE SCALE GENOMIC DNA]</scope>
</reference>
<accession>A0AAV1S042</accession>
<evidence type="ECO:0000256" key="1">
    <source>
        <dbReference type="SAM" id="MobiDB-lite"/>
    </source>
</evidence>
<sequence>MAVEEAIPRDVGSRYDGCHDWPKATSLFSPVKLLNLTRILSKGHHRKAHHRNNLHGVWRGPPSSPTLIYED</sequence>
<organism evidence="2 3">
    <name type="scientific">Dovyalis caffra</name>
    <dbReference type="NCBI Taxonomy" id="77055"/>
    <lineage>
        <taxon>Eukaryota</taxon>
        <taxon>Viridiplantae</taxon>
        <taxon>Streptophyta</taxon>
        <taxon>Embryophyta</taxon>
        <taxon>Tracheophyta</taxon>
        <taxon>Spermatophyta</taxon>
        <taxon>Magnoliopsida</taxon>
        <taxon>eudicotyledons</taxon>
        <taxon>Gunneridae</taxon>
        <taxon>Pentapetalae</taxon>
        <taxon>rosids</taxon>
        <taxon>fabids</taxon>
        <taxon>Malpighiales</taxon>
        <taxon>Salicaceae</taxon>
        <taxon>Flacourtieae</taxon>
        <taxon>Dovyalis</taxon>
    </lineage>
</organism>
<name>A0AAV1S042_9ROSI</name>
<comment type="caution">
    <text evidence="2">The sequence shown here is derived from an EMBL/GenBank/DDBJ whole genome shotgun (WGS) entry which is preliminary data.</text>
</comment>
<dbReference type="EMBL" id="CAWUPB010001160">
    <property type="protein sequence ID" value="CAK7343632.1"/>
    <property type="molecule type" value="Genomic_DNA"/>
</dbReference>
<evidence type="ECO:0000313" key="3">
    <source>
        <dbReference type="Proteomes" id="UP001314170"/>
    </source>
</evidence>
<evidence type="ECO:0000313" key="2">
    <source>
        <dbReference type="EMBL" id="CAK7343632.1"/>
    </source>
</evidence>
<dbReference type="AlphaFoldDB" id="A0AAV1S042"/>
<proteinExistence type="predicted"/>
<dbReference type="Proteomes" id="UP001314170">
    <property type="component" value="Unassembled WGS sequence"/>
</dbReference>
<protein>
    <submittedName>
        <fullName evidence="2">Uncharacterized protein</fullName>
    </submittedName>
</protein>